<dbReference type="PROSITE" id="PS50949">
    <property type="entry name" value="HTH_GNTR"/>
    <property type="match status" value="1"/>
</dbReference>
<dbReference type="GO" id="GO:0003677">
    <property type="term" value="F:DNA binding"/>
    <property type="evidence" value="ECO:0007669"/>
    <property type="project" value="UniProtKB-KW"/>
</dbReference>
<dbReference type="Pfam" id="PF00392">
    <property type="entry name" value="GntR"/>
    <property type="match status" value="1"/>
</dbReference>
<dbReference type="InterPro" id="IPR004839">
    <property type="entry name" value="Aminotransferase_I/II_large"/>
</dbReference>
<dbReference type="InterPro" id="IPR036390">
    <property type="entry name" value="WH_DNA-bd_sf"/>
</dbReference>
<keyword evidence="7" id="KW-0032">Aminotransferase</keyword>
<evidence type="ECO:0000256" key="5">
    <source>
        <dbReference type="ARBA" id="ARBA00023163"/>
    </source>
</evidence>
<dbReference type="SMART" id="SM00345">
    <property type="entry name" value="HTH_GNTR"/>
    <property type="match status" value="1"/>
</dbReference>
<dbReference type="CDD" id="cd00609">
    <property type="entry name" value="AAT_like"/>
    <property type="match status" value="1"/>
</dbReference>
<dbReference type="SUPFAM" id="SSF46785">
    <property type="entry name" value="Winged helix' DNA-binding domain"/>
    <property type="match status" value="1"/>
</dbReference>
<evidence type="ECO:0000256" key="3">
    <source>
        <dbReference type="ARBA" id="ARBA00023015"/>
    </source>
</evidence>
<dbReference type="GO" id="GO:0030170">
    <property type="term" value="F:pyridoxal phosphate binding"/>
    <property type="evidence" value="ECO:0007669"/>
    <property type="project" value="InterPro"/>
</dbReference>
<name>A0A2S6GC40_9PSEU</name>
<sequence>MDQSTPPGADFLQLRAETARPRGLTAWLVHAVRTAVADGRLKPGERLPATRDLARDLGISRGVVVEAYRRLDEEGLVTARTGVGTVIAPNAARPTTQPTPRPVPALLPLPQEGVDLDLSPGVPDLASFPRAAWLRAERAVMSDLSAADLGYGDPRGVPRLREELAGRLARVRGVRAGPDDLIVVAGVAQSLALLSQLLGANGVTTIATEDPGSRGPRDELVHWGLRPVAVPVDDLGIRVDALAATDVGAVLLTPAHQFPTGVVLAPGRRRELLDWAAEGRLVIEDDYDAEYRYDRAPVPAMQATAPDFVAYTGSTSKALAPGIRLGWLVPPRRHYADLVAARHASDLGSPTVPQLALARLISTGELDRYIRAVRARHRARRDALLTGLRQHLPGIEVHGAAAGLHLMVTFPGYTGEDTDMAARVAETGVRVHPLSWYRMTDGAPGLVLGYGAHSPDRLREAARRVGLALSAS</sequence>
<gene>
    <name evidence="7" type="ORF">CLV40_13722</name>
</gene>
<keyword evidence="3" id="KW-0805">Transcription regulation</keyword>
<dbReference type="EMBL" id="PTIX01000037">
    <property type="protein sequence ID" value="PPK62052.1"/>
    <property type="molecule type" value="Genomic_DNA"/>
</dbReference>
<evidence type="ECO:0000259" key="6">
    <source>
        <dbReference type="PROSITE" id="PS50949"/>
    </source>
</evidence>
<accession>A0A2S6GC40</accession>
<dbReference type="CDD" id="cd07377">
    <property type="entry name" value="WHTH_GntR"/>
    <property type="match status" value="1"/>
</dbReference>
<dbReference type="RefSeq" id="WP_104483317.1">
    <property type="nucleotide sequence ID" value="NZ_CP154825.1"/>
</dbReference>
<reference evidence="7 8" key="1">
    <citation type="submission" date="2018-02" db="EMBL/GenBank/DDBJ databases">
        <title>Genomic Encyclopedia of Archaeal and Bacterial Type Strains, Phase II (KMG-II): from individual species to whole genera.</title>
        <authorList>
            <person name="Goeker M."/>
        </authorList>
    </citation>
    <scope>NUCLEOTIDE SEQUENCE [LARGE SCALE GENOMIC DNA]</scope>
    <source>
        <strain evidence="7 8">YU 961-1</strain>
    </source>
</reference>
<dbReference type="InterPro" id="IPR015421">
    <property type="entry name" value="PyrdxlP-dep_Trfase_major"/>
</dbReference>
<dbReference type="InterPro" id="IPR015424">
    <property type="entry name" value="PyrdxlP-dep_Trfase"/>
</dbReference>
<protein>
    <submittedName>
        <fullName evidence="7">GntR family transcriptional regulator/MocR family aminotransferase</fullName>
    </submittedName>
</protein>
<dbReference type="Proteomes" id="UP000239203">
    <property type="component" value="Unassembled WGS sequence"/>
</dbReference>
<evidence type="ECO:0000256" key="2">
    <source>
        <dbReference type="ARBA" id="ARBA00022898"/>
    </source>
</evidence>
<dbReference type="GO" id="GO:0003700">
    <property type="term" value="F:DNA-binding transcription factor activity"/>
    <property type="evidence" value="ECO:0007669"/>
    <property type="project" value="InterPro"/>
</dbReference>
<dbReference type="PRINTS" id="PR00035">
    <property type="entry name" value="HTHGNTR"/>
</dbReference>
<keyword evidence="5" id="KW-0804">Transcription</keyword>
<proteinExistence type="inferred from homology"/>
<dbReference type="PANTHER" id="PTHR46577:SF1">
    <property type="entry name" value="HTH-TYPE TRANSCRIPTIONAL REGULATORY PROTEIN GABR"/>
    <property type="match status" value="1"/>
</dbReference>
<keyword evidence="2" id="KW-0663">Pyridoxal phosphate</keyword>
<comment type="similarity">
    <text evidence="1">In the C-terminal section; belongs to the class-I pyridoxal-phosphate-dependent aminotransferase family.</text>
</comment>
<dbReference type="InterPro" id="IPR000524">
    <property type="entry name" value="Tscrpt_reg_HTH_GntR"/>
</dbReference>
<dbReference type="Pfam" id="PF00155">
    <property type="entry name" value="Aminotran_1_2"/>
    <property type="match status" value="1"/>
</dbReference>
<dbReference type="PANTHER" id="PTHR46577">
    <property type="entry name" value="HTH-TYPE TRANSCRIPTIONAL REGULATORY PROTEIN GABR"/>
    <property type="match status" value="1"/>
</dbReference>
<dbReference type="Gene3D" id="3.40.640.10">
    <property type="entry name" value="Type I PLP-dependent aspartate aminotransferase-like (Major domain)"/>
    <property type="match status" value="1"/>
</dbReference>
<evidence type="ECO:0000256" key="1">
    <source>
        <dbReference type="ARBA" id="ARBA00005384"/>
    </source>
</evidence>
<dbReference type="InterPro" id="IPR051446">
    <property type="entry name" value="HTH_trans_reg/aminotransferase"/>
</dbReference>
<keyword evidence="8" id="KW-1185">Reference proteome</keyword>
<evidence type="ECO:0000313" key="7">
    <source>
        <dbReference type="EMBL" id="PPK62052.1"/>
    </source>
</evidence>
<keyword evidence="7" id="KW-0808">Transferase</keyword>
<dbReference type="OrthoDB" id="5415143at2"/>
<comment type="caution">
    <text evidence="7">The sequence shown here is derived from an EMBL/GenBank/DDBJ whole genome shotgun (WGS) entry which is preliminary data.</text>
</comment>
<dbReference type="Gene3D" id="1.10.10.10">
    <property type="entry name" value="Winged helix-like DNA-binding domain superfamily/Winged helix DNA-binding domain"/>
    <property type="match status" value="1"/>
</dbReference>
<organism evidence="7 8">
    <name type="scientific">Actinokineospora auranticolor</name>
    <dbReference type="NCBI Taxonomy" id="155976"/>
    <lineage>
        <taxon>Bacteria</taxon>
        <taxon>Bacillati</taxon>
        <taxon>Actinomycetota</taxon>
        <taxon>Actinomycetes</taxon>
        <taxon>Pseudonocardiales</taxon>
        <taxon>Pseudonocardiaceae</taxon>
        <taxon>Actinokineospora</taxon>
    </lineage>
</organism>
<evidence type="ECO:0000313" key="8">
    <source>
        <dbReference type="Proteomes" id="UP000239203"/>
    </source>
</evidence>
<evidence type="ECO:0000256" key="4">
    <source>
        <dbReference type="ARBA" id="ARBA00023125"/>
    </source>
</evidence>
<dbReference type="AlphaFoldDB" id="A0A2S6GC40"/>
<dbReference type="SUPFAM" id="SSF53383">
    <property type="entry name" value="PLP-dependent transferases"/>
    <property type="match status" value="1"/>
</dbReference>
<feature type="domain" description="HTH gntR-type" evidence="6">
    <location>
        <begin position="22"/>
        <end position="90"/>
    </location>
</feature>
<dbReference type="InterPro" id="IPR036388">
    <property type="entry name" value="WH-like_DNA-bd_sf"/>
</dbReference>
<keyword evidence="4" id="KW-0238">DNA-binding</keyword>
<dbReference type="GO" id="GO:0008483">
    <property type="term" value="F:transaminase activity"/>
    <property type="evidence" value="ECO:0007669"/>
    <property type="project" value="UniProtKB-KW"/>
</dbReference>